<name>A0ABT3KVV5_9BURK</name>
<dbReference type="Pfam" id="PF13671">
    <property type="entry name" value="AAA_33"/>
    <property type="match status" value="1"/>
</dbReference>
<protein>
    <submittedName>
        <fullName evidence="1">Zeta toxin family protein</fullName>
    </submittedName>
</protein>
<dbReference type="EMBL" id="QZCW01000003">
    <property type="protein sequence ID" value="MCW5322405.1"/>
    <property type="molecule type" value="Genomic_DNA"/>
</dbReference>
<reference evidence="2" key="1">
    <citation type="submission" date="2023-07" db="EMBL/GenBank/DDBJ databases">
        <title>Verminephrobacter genomes.</title>
        <authorList>
            <person name="Lund M.B."/>
        </authorList>
    </citation>
    <scope>NUCLEOTIDE SEQUENCE [LARGE SCALE GENOMIC DNA]</scope>
    <source>
        <strain evidence="2">AtM5-05</strain>
    </source>
</reference>
<dbReference type="SUPFAM" id="SSF52540">
    <property type="entry name" value="P-loop containing nucleoside triphosphate hydrolases"/>
    <property type="match status" value="1"/>
</dbReference>
<dbReference type="PANTHER" id="PTHR39206:SF1">
    <property type="entry name" value="SLL8004 PROTEIN"/>
    <property type="match status" value="1"/>
</dbReference>
<organism evidence="1 2">
    <name type="scientific">Verminephrobacter aporrectodeae subsp. tuberculatae</name>
    <dbReference type="NCBI Taxonomy" id="1110392"/>
    <lineage>
        <taxon>Bacteria</taxon>
        <taxon>Pseudomonadati</taxon>
        <taxon>Pseudomonadota</taxon>
        <taxon>Betaproteobacteria</taxon>
        <taxon>Burkholderiales</taxon>
        <taxon>Comamonadaceae</taxon>
        <taxon>Verminephrobacter</taxon>
    </lineage>
</organism>
<proteinExistence type="predicted"/>
<sequence>MSSMRPQLWVFAGPNGAGKSTLVSRYRVASRIPIVNPDDIARAIGPDDPGATSAQNQAGRLAIAQRKQLLQEGRSFGIETTLTGRRELPFMQTAKELGYKLNLVYVGLSEVEQSHVRVAARVQRGGHDVPEQDLLRRFDRSLGHLADAIGLSDRVRILDNSGKTYRLLLSMDLGRTKFVTRNLPDWARAAVPMAMQQPPQGHPGD</sequence>
<dbReference type="RefSeq" id="WP_265282699.1">
    <property type="nucleotide sequence ID" value="NZ_QZCW01000003.1"/>
</dbReference>
<evidence type="ECO:0000313" key="2">
    <source>
        <dbReference type="Proteomes" id="UP001208935"/>
    </source>
</evidence>
<dbReference type="Proteomes" id="UP001208935">
    <property type="component" value="Unassembled WGS sequence"/>
</dbReference>
<accession>A0ABT3KVV5</accession>
<evidence type="ECO:0000313" key="1">
    <source>
        <dbReference type="EMBL" id="MCW5322405.1"/>
    </source>
</evidence>
<gene>
    <name evidence="1" type="ORF">D5039_14955</name>
</gene>
<keyword evidence="2" id="KW-1185">Reference proteome</keyword>
<comment type="caution">
    <text evidence="1">The sequence shown here is derived from an EMBL/GenBank/DDBJ whole genome shotgun (WGS) entry which is preliminary data.</text>
</comment>
<dbReference type="PANTHER" id="PTHR39206">
    <property type="entry name" value="SLL8004 PROTEIN"/>
    <property type="match status" value="1"/>
</dbReference>
<dbReference type="InterPro" id="IPR027417">
    <property type="entry name" value="P-loop_NTPase"/>
</dbReference>
<dbReference type="Gene3D" id="3.40.50.300">
    <property type="entry name" value="P-loop containing nucleotide triphosphate hydrolases"/>
    <property type="match status" value="1"/>
</dbReference>